<feature type="region of interest" description="Disordered" evidence="1">
    <location>
        <begin position="1"/>
        <end position="26"/>
    </location>
</feature>
<feature type="non-terminal residue" evidence="2">
    <location>
        <position position="59"/>
    </location>
</feature>
<sequence length="59" mass="6431">MKKPSSKKKTSLPLTPGHRPAMSECDCESRRGFNGFEIMRNLETNTGGSSTSDNNGKTI</sequence>
<dbReference type="OrthoDB" id="8062037at2759"/>
<comment type="caution">
    <text evidence="2">The sequence shown here is derived from an EMBL/GenBank/DDBJ whole genome shotgun (WGS) entry which is preliminary data.</text>
</comment>
<dbReference type="Proteomes" id="UP000188268">
    <property type="component" value="Unassembled WGS sequence"/>
</dbReference>
<protein>
    <submittedName>
        <fullName evidence="2">Uncharacterized protein</fullName>
    </submittedName>
</protein>
<evidence type="ECO:0000256" key="1">
    <source>
        <dbReference type="SAM" id="MobiDB-lite"/>
    </source>
</evidence>
<accession>A0A1R3G4W1</accession>
<keyword evidence="3" id="KW-1185">Reference proteome</keyword>
<evidence type="ECO:0000313" key="3">
    <source>
        <dbReference type="Proteomes" id="UP000188268"/>
    </source>
</evidence>
<reference evidence="2 3" key="1">
    <citation type="submission" date="2013-09" db="EMBL/GenBank/DDBJ databases">
        <title>Corchorus capsularis genome sequencing.</title>
        <authorList>
            <person name="Alam M."/>
            <person name="Haque M.S."/>
            <person name="Islam M.S."/>
            <person name="Emdad E.M."/>
            <person name="Islam M.M."/>
            <person name="Ahmed B."/>
            <person name="Halim A."/>
            <person name="Hossen Q.M.M."/>
            <person name="Hossain M.Z."/>
            <person name="Ahmed R."/>
            <person name="Khan M.M."/>
            <person name="Islam R."/>
            <person name="Rashid M.M."/>
            <person name="Khan S.A."/>
            <person name="Rahman M.S."/>
            <person name="Alam M."/>
        </authorList>
    </citation>
    <scope>NUCLEOTIDE SEQUENCE [LARGE SCALE GENOMIC DNA]</scope>
    <source>
        <strain evidence="3">cv. CVL-1</strain>
        <tissue evidence="2">Whole seedling</tissue>
    </source>
</reference>
<dbReference type="Gramene" id="OMO53097">
    <property type="protein sequence ID" value="OMO53097"/>
    <property type="gene ID" value="CCACVL1_28886"/>
</dbReference>
<proteinExistence type="predicted"/>
<feature type="region of interest" description="Disordered" evidence="1">
    <location>
        <begin position="40"/>
        <end position="59"/>
    </location>
</feature>
<dbReference type="STRING" id="210143.A0A1R3G4W1"/>
<dbReference type="AlphaFoldDB" id="A0A1R3G4W1"/>
<feature type="compositionally biased region" description="Basic residues" evidence="1">
    <location>
        <begin position="1"/>
        <end position="10"/>
    </location>
</feature>
<organism evidence="2 3">
    <name type="scientific">Corchorus capsularis</name>
    <name type="common">Jute</name>
    <dbReference type="NCBI Taxonomy" id="210143"/>
    <lineage>
        <taxon>Eukaryota</taxon>
        <taxon>Viridiplantae</taxon>
        <taxon>Streptophyta</taxon>
        <taxon>Embryophyta</taxon>
        <taxon>Tracheophyta</taxon>
        <taxon>Spermatophyta</taxon>
        <taxon>Magnoliopsida</taxon>
        <taxon>eudicotyledons</taxon>
        <taxon>Gunneridae</taxon>
        <taxon>Pentapetalae</taxon>
        <taxon>rosids</taxon>
        <taxon>malvids</taxon>
        <taxon>Malvales</taxon>
        <taxon>Malvaceae</taxon>
        <taxon>Grewioideae</taxon>
        <taxon>Apeibeae</taxon>
        <taxon>Corchorus</taxon>
    </lineage>
</organism>
<feature type="compositionally biased region" description="Polar residues" evidence="1">
    <location>
        <begin position="42"/>
        <end position="59"/>
    </location>
</feature>
<dbReference type="EMBL" id="AWWV01015311">
    <property type="protein sequence ID" value="OMO53097.1"/>
    <property type="molecule type" value="Genomic_DNA"/>
</dbReference>
<evidence type="ECO:0000313" key="2">
    <source>
        <dbReference type="EMBL" id="OMO53097.1"/>
    </source>
</evidence>
<name>A0A1R3G4W1_COCAP</name>
<gene>
    <name evidence="2" type="ORF">CCACVL1_28886</name>
</gene>